<dbReference type="Proteomes" id="UP000183954">
    <property type="component" value="Unassembled WGS sequence"/>
</dbReference>
<feature type="transmembrane region" description="Helical" evidence="6">
    <location>
        <begin position="311"/>
        <end position="332"/>
    </location>
</feature>
<dbReference type="InterPro" id="IPR000849">
    <property type="entry name" value="Sugar_P_transporter"/>
</dbReference>
<keyword evidence="9" id="KW-1185">Reference proteome</keyword>
<keyword evidence="3 6" id="KW-0812">Transmembrane</keyword>
<evidence type="ECO:0000256" key="6">
    <source>
        <dbReference type="SAM" id="Phobius"/>
    </source>
</evidence>
<keyword evidence="4 6" id="KW-1133">Transmembrane helix</keyword>
<evidence type="ECO:0000256" key="1">
    <source>
        <dbReference type="ARBA" id="ARBA00004651"/>
    </source>
</evidence>
<keyword evidence="5 6" id="KW-0472">Membrane</keyword>
<dbReference type="PIRSF" id="PIRSF002808">
    <property type="entry name" value="Hexose_phosphate_transp"/>
    <property type="match status" value="1"/>
</dbReference>
<dbReference type="GO" id="GO:0005886">
    <property type="term" value="C:plasma membrane"/>
    <property type="evidence" value="ECO:0007669"/>
    <property type="project" value="UniProtKB-SubCell"/>
</dbReference>
<evidence type="ECO:0000259" key="7">
    <source>
        <dbReference type="PROSITE" id="PS50850"/>
    </source>
</evidence>
<feature type="transmembrane region" description="Helical" evidence="6">
    <location>
        <begin position="50"/>
        <end position="71"/>
    </location>
</feature>
<dbReference type="CDD" id="cd17319">
    <property type="entry name" value="MFS_ExuT_GudP_like"/>
    <property type="match status" value="1"/>
</dbReference>
<dbReference type="PROSITE" id="PS50850">
    <property type="entry name" value="MFS"/>
    <property type="match status" value="1"/>
</dbReference>
<keyword evidence="2" id="KW-0813">Transport</keyword>
<feature type="domain" description="Major facilitator superfamily (MFS) profile" evidence="7">
    <location>
        <begin position="17"/>
        <end position="425"/>
    </location>
</feature>
<feature type="transmembrane region" description="Helical" evidence="6">
    <location>
        <begin position="12"/>
        <end position="30"/>
    </location>
</feature>
<gene>
    <name evidence="8" type="ORF">SAMN02746098_03629</name>
</gene>
<feature type="transmembrane region" description="Helical" evidence="6">
    <location>
        <begin position="272"/>
        <end position="299"/>
    </location>
</feature>
<sequence length="442" mass="49228">METFDRKKLYNKLIRFIIPLPFLLYFFNGLDRTNIGYAALTMNKELGISSVDFGIVTSVFFITYLIFQVPTNMLLERIGARKVIPTIVIGWGLATLLTFFAQNLTQLIVFRVLLGMFESGFFVGIIYWLTLWFPRSERGRVTAIFTLSLSVANIIGPPVAGYIIQYINFGGISGWRWLFIIEGILPMILGVIAWFVMRDNPDQAKWLSVEEKNVIRADLEEEKANNLANKEPVSWKKTVTNATLWKLAAIYGIINVAVQAASIWMPTLIKDIAAFLSPSLIGFVMVLPMIISVICMYWVGKHSDKIGERKWHIALPMFVLAFSFLLICLPVNSLALKMLALMLFGASVMSYYGPFWALPSELLSVEGVAISIAVINCCNAIGSICGNMLTGILMGRFGSTGVFVFFSIIAAVAGLIVLTLDLKKHSPEFSKQLSPNGLSPEQ</sequence>
<dbReference type="AlphaFoldDB" id="A0A1M5ZSA7"/>
<dbReference type="FunFam" id="1.20.1250.20:FF:000018">
    <property type="entry name" value="MFS transporter permease"/>
    <property type="match status" value="1"/>
</dbReference>
<evidence type="ECO:0000256" key="4">
    <source>
        <dbReference type="ARBA" id="ARBA00022989"/>
    </source>
</evidence>
<feature type="transmembrane region" description="Helical" evidence="6">
    <location>
        <begin position="370"/>
        <end position="394"/>
    </location>
</feature>
<evidence type="ECO:0000313" key="9">
    <source>
        <dbReference type="Proteomes" id="UP000183954"/>
    </source>
</evidence>
<dbReference type="InterPro" id="IPR011701">
    <property type="entry name" value="MFS"/>
</dbReference>
<dbReference type="Pfam" id="PF07690">
    <property type="entry name" value="MFS_1"/>
    <property type="match status" value="1"/>
</dbReference>
<protein>
    <submittedName>
        <fullName evidence="8">Sugar phosphate permease</fullName>
    </submittedName>
</protein>
<organism evidence="8 9">
    <name type="scientific">Desulfosporosinus lacus DSM 15449</name>
    <dbReference type="NCBI Taxonomy" id="1121420"/>
    <lineage>
        <taxon>Bacteria</taxon>
        <taxon>Bacillati</taxon>
        <taxon>Bacillota</taxon>
        <taxon>Clostridia</taxon>
        <taxon>Eubacteriales</taxon>
        <taxon>Desulfitobacteriaceae</taxon>
        <taxon>Desulfosporosinus</taxon>
    </lineage>
</organism>
<dbReference type="EMBL" id="FQXJ01000014">
    <property type="protein sequence ID" value="SHI27187.1"/>
    <property type="molecule type" value="Genomic_DNA"/>
</dbReference>
<feature type="transmembrane region" description="Helical" evidence="6">
    <location>
        <begin position="83"/>
        <end position="102"/>
    </location>
</feature>
<dbReference type="STRING" id="1121420.SAMN02746098_03629"/>
<dbReference type="Gene3D" id="1.20.1250.20">
    <property type="entry name" value="MFS general substrate transporter like domains"/>
    <property type="match status" value="2"/>
</dbReference>
<feature type="transmembrane region" description="Helical" evidence="6">
    <location>
        <begin position="176"/>
        <end position="197"/>
    </location>
</feature>
<evidence type="ECO:0000256" key="3">
    <source>
        <dbReference type="ARBA" id="ARBA00022692"/>
    </source>
</evidence>
<dbReference type="InterPro" id="IPR036259">
    <property type="entry name" value="MFS_trans_sf"/>
</dbReference>
<dbReference type="GO" id="GO:0022857">
    <property type="term" value="F:transmembrane transporter activity"/>
    <property type="evidence" value="ECO:0007669"/>
    <property type="project" value="InterPro"/>
</dbReference>
<evidence type="ECO:0000313" key="8">
    <source>
        <dbReference type="EMBL" id="SHI27187.1"/>
    </source>
</evidence>
<accession>A0A1M5ZSA7</accession>
<dbReference type="PANTHER" id="PTHR43791:SF36">
    <property type="entry name" value="TRANSPORTER, PUTATIVE (AFU_ORTHOLOGUE AFUA_6G08340)-RELATED"/>
    <property type="match status" value="1"/>
</dbReference>
<reference evidence="9" key="1">
    <citation type="submission" date="2016-11" db="EMBL/GenBank/DDBJ databases">
        <authorList>
            <person name="Varghese N."/>
            <person name="Submissions S."/>
        </authorList>
    </citation>
    <scope>NUCLEOTIDE SEQUENCE [LARGE SCALE GENOMIC DNA]</scope>
    <source>
        <strain evidence="9">DSM 15449</strain>
    </source>
</reference>
<feature type="transmembrane region" description="Helical" evidence="6">
    <location>
        <begin position="400"/>
        <end position="422"/>
    </location>
</feature>
<dbReference type="OrthoDB" id="9773404at2"/>
<feature type="transmembrane region" description="Helical" evidence="6">
    <location>
        <begin position="108"/>
        <end position="129"/>
    </location>
</feature>
<dbReference type="InterPro" id="IPR020846">
    <property type="entry name" value="MFS_dom"/>
</dbReference>
<evidence type="ECO:0000256" key="5">
    <source>
        <dbReference type="ARBA" id="ARBA00023136"/>
    </source>
</evidence>
<evidence type="ECO:0000256" key="2">
    <source>
        <dbReference type="ARBA" id="ARBA00022448"/>
    </source>
</evidence>
<proteinExistence type="predicted"/>
<feature type="transmembrane region" description="Helical" evidence="6">
    <location>
        <begin position="141"/>
        <end position="164"/>
    </location>
</feature>
<dbReference type="RefSeq" id="WP_073031116.1">
    <property type="nucleotide sequence ID" value="NZ_FQXJ01000014.1"/>
</dbReference>
<comment type="subcellular location">
    <subcellularLocation>
        <location evidence="1">Cell membrane</location>
        <topology evidence="1">Multi-pass membrane protein</topology>
    </subcellularLocation>
</comment>
<name>A0A1M5ZSA7_9FIRM</name>
<dbReference type="PANTHER" id="PTHR43791">
    <property type="entry name" value="PERMEASE-RELATED"/>
    <property type="match status" value="1"/>
</dbReference>
<dbReference type="SUPFAM" id="SSF103473">
    <property type="entry name" value="MFS general substrate transporter"/>
    <property type="match status" value="1"/>
</dbReference>
<feature type="transmembrane region" description="Helical" evidence="6">
    <location>
        <begin position="244"/>
        <end position="266"/>
    </location>
</feature>